<dbReference type="InterPro" id="IPR008928">
    <property type="entry name" value="6-hairpin_glycosidase_sf"/>
</dbReference>
<keyword evidence="1" id="KW-0812">Transmembrane</keyword>
<dbReference type="SMART" id="SM01149">
    <property type="entry name" value="DUF1237"/>
    <property type="match status" value="1"/>
</dbReference>
<keyword evidence="1" id="KW-1133">Transmembrane helix</keyword>
<dbReference type="InterPro" id="IPR008313">
    <property type="entry name" value="GH125"/>
</dbReference>
<dbReference type="SUPFAM" id="SSF48208">
    <property type="entry name" value="Six-hairpin glycosidases"/>
    <property type="match status" value="1"/>
</dbReference>
<dbReference type="PANTHER" id="PTHR31047">
    <property type="entry name" value="MEIOTICALLY UP-REGULATED GENE 157 PROTEIN"/>
    <property type="match status" value="1"/>
</dbReference>
<evidence type="ECO:0000256" key="1">
    <source>
        <dbReference type="SAM" id="Phobius"/>
    </source>
</evidence>
<dbReference type="PANTHER" id="PTHR31047:SF0">
    <property type="entry name" value="MEIOTICALLY UP-REGULATED GENE 157 PROTEIN"/>
    <property type="match status" value="1"/>
</dbReference>
<comment type="caution">
    <text evidence="2">The sequence shown here is derived from an EMBL/GenBank/DDBJ whole genome shotgun (WGS) entry which is preliminary data.</text>
</comment>
<dbReference type="Proteomes" id="UP000198406">
    <property type="component" value="Unassembled WGS sequence"/>
</dbReference>
<reference evidence="2 3" key="1">
    <citation type="journal article" date="2015" name="Plant Cell">
        <title>Oil accumulation by the oleaginous diatom Fistulifera solaris as revealed by the genome and transcriptome.</title>
        <authorList>
            <person name="Tanaka T."/>
            <person name="Maeda Y."/>
            <person name="Veluchamy A."/>
            <person name="Tanaka M."/>
            <person name="Abida H."/>
            <person name="Marechal E."/>
            <person name="Bowler C."/>
            <person name="Muto M."/>
            <person name="Sunaga Y."/>
            <person name="Tanaka M."/>
            <person name="Yoshino T."/>
            <person name="Taniguchi T."/>
            <person name="Fukuda Y."/>
            <person name="Nemoto M."/>
            <person name="Matsumoto M."/>
            <person name="Wong P.S."/>
            <person name="Aburatani S."/>
            <person name="Fujibuchi W."/>
        </authorList>
    </citation>
    <scope>NUCLEOTIDE SEQUENCE [LARGE SCALE GENOMIC DNA]</scope>
    <source>
        <strain evidence="2 3">JPCC DA0580</strain>
    </source>
</reference>
<keyword evidence="3" id="KW-1185">Reference proteome</keyword>
<proteinExistence type="predicted"/>
<dbReference type="Pfam" id="PF06824">
    <property type="entry name" value="Glyco_hydro_125"/>
    <property type="match status" value="1"/>
</dbReference>
<feature type="transmembrane region" description="Helical" evidence="1">
    <location>
        <begin position="45"/>
        <end position="68"/>
    </location>
</feature>
<gene>
    <name evidence="2" type="ORF">FisN_15Lh262</name>
</gene>
<dbReference type="GO" id="GO:0005975">
    <property type="term" value="P:carbohydrate metabolic process"/>
    <property type="evidence" value="ECO:0007669"/>
    <property type="project" value="InterPro"/>
</dbReference>
<keyword evidence="1" id="KW-0472">Membrane</keyword>
<evidence type="ECO:0000313" key="3">
    <source>
        <dbReference type="Proteomes" id="UP000198406"/>
    </source>
</evidence>
<dbReference type="InterPro" id="IPR012341">
    <property type="entry name" value="6hp_glycosidase-like_sf"/>
</dbReference>
<dbReference type="InParanoid" id="A0A1Z5JC45"/>
<name>A0A1Z5JC45_FISSO</name>
<sequence>MVKSNALRNRAVLQESPRRITATRTDRRIILHPSRPSQGSTTPDLILYLAIALVLTVIAACLIVYIHLIDIYYLSSPEVRENSYVPLTRTRYPPPFPEITRTRVDLSPQALEMCTRTLWHTVETTTIVLPNQETFIHTGDIDDLWLRDSAAQIHPLLVPFFNGTALIQQDPRLDRIVSGLILRTAMYIRHDPYANAFRIDDTYVFSAAQKAMGRHDLISTWNYELDSACYYMRMLYFYWKQAPSPELVLKRSAVEQAVDIMVDLWIAEQRHEEDAYPTGDLFDCGNCNRPYRYPGLPREGKGAPTNASSGLIWTGFRPSDDECEFNYLIPANMFAVVALEYMAEMADDLWKNDVLAKKARKLAAEVQRGIEEHAVIHHPNHGKIYAYEVDGLGGANLMDDANVPSLLSIPYLGYLHYDPQIYQNTRNFVLSPDNPTYNVGTFQGHKVEGVGSPHMQARIRKNVWPMSIAMQGLTSSNVAEKVRLIETLVVTTGGTGWMHESIDPNRPQQFTRSWFCCARTPPTNTKCSNGGTP</sequence>
<dbReference type="AlphaFoldDB" id="A0A1Z5JC45"/>
<dbReference type="Gene3D" id="1.50.10.10">
    <property type="match status" value="1"/>
</dbReference>
<dbReference type="EMBL" id="BDSP01000040">
    <property type="protein sequence ID" value="GAX11331.1"/>
    <property type="molecule type" value="Genomic_DNA"/>
</dbReference>
<accession>A0A1Z5JC45</accession>
<evidence type="ECO:0000313" key="2">
    <source>
        <dbReference type="EMBL" id="GAX11331.1"/>
    </source>
</evidence>
<organism evidence="2 3">
    <name type="scientific">Fistulifera solaris</name>
    <name type="common">Oleaginous diatom</name>
    <dbReference type="NCBI Taxonomy" id="1519565"/>
    <lineage>
        <taxon>Eukaryota</taxon>
        <taxon>Sar</taxon>
        <taxon>Stramenopiles</taxon>
        <taxon>Ochrophyta</taxon>
        <taxon>Bacillariophyta</taxon>
        <taxon>Bacillariophyceae</taxon>
        <taxon>Bacillariophycidae</taxon>
        <taxon>Naviculales</taxon>
        <taxon>Naviculaceae</taxon>
        <taxon>Fistulifera</taxon>
    </lineage>
</organism>
<protein>
    <submittedName>
        <fullName evidence="2">Uncharacterized protein</fullName>
    </submittedName>
</protein>
<dbReference type="OrthoDB" id="7771656at2759"/>